<evidence type="ECO:0000256" key="1">
    <source>
        <dbReference type="ARBA" id="ARBA00004651"/>
    </source>
</evidence>
<feature type="transmembrane region" description="Helical" evidence="7">
    <location>
        <begin position="69"/>
        <end position="88"/>
    </location>
</feature>
<dbReference type="InterPro" id="IPR035906">
    <property type="entry name" value="MetI-like_sf"/>
</dbReference>
<accession>A0ABX2F3L3</accession>
<dbReference type="InterPro" id="IPR000515">
    <property type="entry name" value="MetI-like"/>
</dbReference>
<keyword evidence="5 7" id="KW-1133">Transmembrane helix</keyword>
<dbReference type="PROSITE" id="PS50928">
    <property type="entry name" value="ABC_TM1"/>
    <property type="match status" value="1"/>
</dbReference>
<evidence type="ECO:0000256" key="4">
    <source>
        <dbReference type="ARBA" id="ARBA00022692"/>
    </source>
</evidence>
<feature type="transmembrane region" description="Helical" evidence="7">
    <location>
        <begin position="127"/>
        <end position="150"/>
    </location>
</feature>
<feature type="region of interest" description="Disordered" evidence="8">
    <location>
        <begin position="1"/>
        <end position="55"/>
    </location>
</feature>
<dbReference type="RefSeq" id="WP_173131006.1">
    <property type="nucleotide sequence ID" value="NZ_CBCSGW010000090.1"/>
</dbReference>
<dbReference type="Gene3D" id="1.10.3720.10">
    <property type="entry name" value="MetI-like"/>
    <property type="match status" value="1"/>
</dbReference>
<evidence type="ECO:0000256" key="3">
    <source>
        <dbReference type="ARBA" id="ARBA00022475"/>
    </source>
</evidence>
<organism evidence="10 11">
    <name type="scientific">Kibdelosporangium persicum</name>
    <dbReference type="NCBI Taxonomy" id="2698649"/>
    <lineage>
        <taxon>Bacteria</taxon>
        <taxon>Bacillati</taxon>
        <taxon>Actinomycetota</taxon>
        <taxon>Actinomycetes</taxon>
        <taxon>Pseudonocardiales</taxon>
        <taxon>Pseudonocardiaceae</taxon>
        <taxon>Kibdelosporangium</taxon>
    </lineage>
</organism>
<evidence type="ECO:0000313" key="11">
    <source>
        <dbReference type="Proteomes" id="UP000763557"/>
    </source>
</evidence>
<feature type="transmembrane region" description="Helical" evidence="7">
    <location>
        <begin position="186"/>
        <end position="205"/>
    </location>
</feature>
<dbReference type="PANTHER" id="PTHR30151:SF0">
    <property type="entry name" value="ABC TRANSPORTER PERMEASE PROTEIN MJ0413-RELATED"/>
    <property type="match status" value="1"/>
</dbReference>
<evidence type="ECO:0000256" key="6">
    <source>
        <dbReference type="ARBA" id="ARBA00023136"/>
    </source>
</evidence>
<keyword evidence="11" id="KW-1185">Reference proteome</keyword>
<keyword evidence="2 7" id="KW-0813">Transport</keyword>
<gene>
    <name evidence="10" type="ORF">GC106_31460</name>
</gene>
<dbReference type="Proteomes" id="UP000763557">
    <property type="component" value="Unassembled WGS sequence"/>
</dbReference>
<feature type="transmembrane region" description="Helical" evidence="7">
    <location>
        <begin position="162"/>
        <end position="180"/>
    </location>
</feature>
<dbReference type="PANTHER" id="PTHR30151">
    <property type="entry name" value="ALKANE SULFONATE ABC TRANSPORTER-RELATED, MEMBRANE SUBUNIT"/>
    <property type="match status" value="1"/>
</dbReference>
<protein>
    <submittedName>
        <fullName evidence="10">Integral membrane components of other binding-protein-dependent transport system</fullName>
    </submittedName>
</protein>
<feature type="transmembrane region" description="Helical" evidence="7">
    <location>
        <begin position="242"/>
        <end position="261"/>
    </location>
</feature>
<dbReference type="Pfam" id="PF00528">
    <property type="entry name" value="BPD_transp_1"/>
    <property type="match status" value="1"/>
</dbReference>
<keyword evidence="6 7" id="KW-0472">Membrane</keyword>
<comment type="caution">
    <text evidence="10">The sequence shown here is derived from an EMBL/GenBank/DDBJ whole genome shotgun (WGS) entry which is preliminary data.</text>
</comment>
<evidence type="ECO:0000256" key="2">
    <source>
        <dbReference type="ARBA" id="ARBA00022448"/>
    </source>
</evidence>
<keyword evidence="4 7" id="KW-0812">Transmembrane</keyword>
<evidence type="ECO:0000256" key="7">
    <source>
        <dbReference type="RuleBase" id="RU363032"/>
    </source>
</evidence>
<feature type="transmembrane region" description="Helical" evidence="7">
    <location>
        <begin position="281"/>
        <end position="300"/>
    </location>
</feature>
<keyword evidence="3" id="KW-1003">Cell membrane</keyword>
<evidence type="ECO:0000256" key="8">
    <source>
        <dbReference type="SAM" id="MobiDB-lite"/>
    </source>
</evidence>
<comment type="subcellular location">
    <subcellularLocation>
        <location evidence="1 7">Cell membrane</location>
        <topology evidence="1 7">Multi-pass membrane protein</topology>
    </subcellularLocation>
</comment>
<comment type="similarity">
    <text evidence="7">Belongs to the binding-protein-dependent transport system permease family.</text>
</comment>
<dbReference type="SUPFAM" id="SSF161098">
    <property type="entry name" value="MetI-like"/>
    <property type="match status" value="1"/>
</dbReference>
<name>A0ABX2F3L3_9PSEU</name>
<dbReference type="CDD" id="cd06261">
    <property type="entry name" value="TM_PBP2"/>
    <property type="match status" value="1"/>
</dbReference>
<feature type="domain" description="ABC transmembrane type-1" evidence="9">
    <location>
        <begin position="120"/>
        <end position="304"/>
    </location>
</feature>
<evidence type="ECO:0000256" key="5">
    <source>
        <dbReference type="ARBA" id="ARBA00022989"/>
    </source>
</evidence>
<evidence type="ECO:0000313" key="10">
    <source>
        <dbReference type="EMBL" id="NRN65929.1"/>
    </source>
</evidence>
<evidence type="ECO:0000259" key="9">
    <source>
        <dbReference type="PROSITE" id="PS50928"/>
    </source>
</evidence>
<reference evidence="10 11" key="1">
    <citation type="submission" date="2020-01" db="EMBL/GenBank/DDBJ databases">
        <title>Kibdelosporangium persica a novel Actinomycetes from a hot desert in Iran.</title>
        <authorList>
            <person name="Safaei N."/>
            <person name="Zaburannyi N."/>
            <person name="Mueller R."/>
            <person name="Wink J."/>
        </authorList>
    </citation>
    <scope>NUCLEOTIDE SEQUENCE [LARGE SCALE GENOMIC DNA]</scope>
    <source>
        <strain evidence="10 11">4NS15</strain>
    </source>
</reference>
<proteinExistence type="inferred from homology"/>
<dbReference type="EMBL" id="JAAATY010000008">
    <property type="protein sequence ID" value="NRN65929.1"/>
    <property type="molecule type" value="Genomic_DNA"/>
</dbReference>
<sequence>MKPAGVKPGPGEEQAAGRFLEAERASRGPGSASARQDRKDWTALPRRGAAKPPSSLLSIRKPISRKAQLTLTVLSFVIPLLAWVVLSATQVVSPTFLPGPVATLQAGWEMAQSGQLFTDLWDTLRRIVYGFGLAVLVSVPVGIAMGTFMAGRALFEPFLSMVRYLPASAFIPLMMIWLGIDEESKIGVLFLGTVFFNTFMTADVVRSVPAQLINVSYTLGARRDEVLRKVIMPHSLPGIIDAIRVNIAAAWNLVVVAEVVVSTTGLGRRIMQSQRFLETDQIFAILIVIGICGVVIDMLLRLLRNRIGRWAT</sequence>